<dbReference type="GeneID" id="103516544"/>
<dbReference type="STRING" id="121845.A0A3Q0JDB0"/>
<proteinExistence type="predicted"/>
<dbReference type="InterPro" id="IPR029044">
    <property type="entry name" value="Nucleotide-diphossugar_trans"/>
</dbReference>
<keyword evidence="1" id="KW-1185">Reference proteome</keyword>
<sequence length="120" mass="13809">MVSGENNSQQVSAYGWKGINVPLEDEGKKSHKRQPSDSQEFKEITKRDAFISLDHDLQHIISTEPDEQKRETTKKEIEGFKKLYLRFLSEKGPSVIWDKIEKLPEDAVSSSTYYRGISGY</sequence>
<organism evidence="1 2">
    <name type="scientific">Diaphorina citri</name>
    <name type="common">Asian citrus psyllid</name>
    <dbReference type="NCBI Taxonomy" id="121845"/>
    <lineage>
        <taxon>Eukaryota</taxon>
        <taxon>Metazoa</taxon>
        <taxon>Ecdysozoa</taxon>
        <taxon>Arthropoda</taxon>
        <taxon>Hexapoda</taxon>
        <taxon>Insecta</taxon>
        <taxon>Pterygota</taxon>
        <taxon>Neoptera</taxon>
        <taxon>Paraneoptera</taxon>
        <taxon>Hemiptera</taxon>
        <taxon>Sternorrhyncha</taxon>
        <taxon>Psylloidea</taxon>
        <taxon>Psyllidae</taxon>
        <taxon>Diaphorininae</taxon>
        <taxon>Diaphorina</taxon>
    </lineage>
</organism>
<accession>A0A3Q0JDB0</accession>
<dbReference type="Gene3D" id="3.90.550.10">
    <property type="entry name" value="Spore Coat Polysaccharide Biosynthesis Protein SpsA, Chain A"/>
    <property type="match status" value="1"/>
</dbReference>
<dbReference type="KEGG" id="dci:103516544"/>
<protein>
    <submittedName>
        <fullName evidence="2">UTP--glucose-1-phosphate uridylyltransferase-like</fullName>
    </submittedName>
</protein>
<evidence type="ECO:0000313" key="2">
    <source>
        <dbReference type="RefSeq" id="XP_026684710.1"/>
    </source>
</evidence>
<dbReference type="Proteomes" id="UP000079169">
    <property type="component" value="Unplaced"/>
</dbReference>
<dbReference type="RefSeq" id="XP_026684710.1">
    <property type="nucleotide sequence ID" value="XM_026828909.1"/>
</dbReference>
<evidence type="ECO:0000313" key="1">
    <source>
        <dbReference type="Proteomes" id="UP000079169"/>
    </source>
</evidence>
<dbReference type="PaxDb" id="121845-A0A3Q0JDB0"/>
<name>A0A3Q0JDB0_DIACI</name>
<reference evidence="2" key="1">
    <citation type="submission" date="2025-08" db="UniProtKB">
        <authorList>
            <consortium name="RefSeq"/>
        </authorList>
    </citation>
    <scope>IDENTIFICATION</scope>
</reference>
<dbReference type="AlphaFoldDB" id="A0A3Q0JDB0"/>
<gene>
    <name evidence="2" type="primary">LOC103516544</name>
</gene>